<dbReference type="GeneID" id="28899210"/>
<feature type="transmembrane region" description="Helical" evidence="1">
    <location>
        <begin position="287"/>
        <end position="310"/>
    </location>
</feature>
<dbReference type="OrthoDB" id="3232309at2759"/>
<feature type="transmembrane region" description="Helical" evidence="1">
    <location>
        <begin position="259"/>
        <end position="281"/>
    </location>
</feature>
<proteinExistence type="predicted"/>
<protein>
    <submittedName>
        <fullName evidence="2">Uncharacterized protein</fullName>
    </submittedName>
</protein>
<sequence>MSILFYRRPNYVARPTGPLNQADCQKYVERTRNNKNAIPPELCFERIISNKAMPEKPCSLEDFMDYLIYIEHDAENLQFYLWLQDYTRRFNATKVAEKVLSPEWKSNELPLPPSNTSDAGAMRPDHSAFLELTDIPRTSKVSIADHQSIVSSTIFTVKSHSEQALGAHSQTGLKWEPFTVQPFRAEIGKVISHYLAPGSPRELNLSHRDRNAILHALQHTTHPSAFTIVANIVELTLRGQSHPNFIRWSICNGNKPRVIFVRTVGISNVLLGFLIAGSLSLSRLSRWYRLCASLAWFVGFSILIAAYKGLCVIMHKARVRNLKPWEQDEEDSTYPHDQALSISDLERPETMKSRRARSMDSFGTTNTFSDDSWVSKYKHKSLFRKVFDRTVWMQDDALRLLQEKIVLQSNLWALIVTLPLTALFVALPAGGLF</sequence>
<gene>
    <name evidence="2" type="ORF">L228DRAFT_258320</name>
</gene>
<accession>A0A165K4D4</accession>
<evidence type="ECO:0000313" key="2">
    <source>
        <dbReference type="EMBL" id="KZF26969.1"/>
    </source>
</evidence>
<dbReference type="PANTHER" id="PTHR39466:SF1">
    <property type="entry name" value="RGS DOMAIN-CONTAINING PROTEIN"/>
    <property type="match status" value="1"/>
</dbReference>
<dbReference type="Gene3D" id="1.10.167.10">
    <property type="entry name" value="Regulator of G-protein Signalling 4, domain 2"/>
    <property type="match status" value="1"/>
</dbReference>
<dbReference type="InterPro" id="IPR036305">
    <property type="entry name" value="RGS_sf"/>
</dbReference>
<keyword evidence="1" id="KW-0812">Transmembrane</keyword>
<keyword evidence="3" id="KW-1185">Reference proteome</keyword>
<dbReference type="EMBL" id="KV407454">
    <property type="protein sequence ID" value="KZF26969.1"/>
    <property type="molecule type" value="Genomic_DNA"/>
</dbReference>
<dbReference type="PANTHER" id="PTHR39466">
    <property type="entry name" value="RGS DOMAIN-CONTAINING PROTEIN"/>
    <property type="match status" value="1"/>
</dbReference>
<keyword evidence="1" id="KW-1133">Transmembrane helix</keyword>
<dbReference type="AlphaFoldDB" id="A0A165K4D4"/>
<dbReference type="InterPro" id="IPR044926">
    <property type="entry name" value="RGS_subdomain_2"/>
</dbReference>
<dbReference type="RefSeq" id="XP_018192524.1">
    <property type="nucleotide sequence ID" value="XM_018334073.1"/>
</dbReference>
<organism evidence="2 3">
    <name type="scientific">Xylona heveae (strain CBS 132557 / TC161)</name>
    <dbReference type="NCBI Taxonomy" id="1328760"/>
    <lineage>
        <taxon>Eukaryota</taxon>
        <taxon>Fungi</taxon>
        <taxon>Dikarya</taxon>
        <taxon>Ascomycota</taxon>
        <taxon>Pezizomycotina</taxon>
        <taxon>Xylonomycetes</taxon>
        <taxon>Xylonales</taxon>
        <taxon>Xylonaceae</taxon>
        <taxon>Xylona</taxon>
    </lineage>
</organism>
<evidence type="ECO:0000313" key="3">
    <source>
        <dbReference type="Proteomes" id="UP000076632"/>
    </source>
</evidence>
<evidence type="ECO:0000256" key="1">
    <source>
        <dbReference type="SAM" id="Phobius"/>
    </source>
</evidence>
<dbReference type="InParanoid" id="A0A165K4D4"/>
<reference evidence="2 3" key="1">
    <citation type="journal article" date="2016" name="Fungal Biol.">
        <title>The genome of Xylona heveae provides a window into fungal endophytism.</title>
        <authorList>
            <person name="Gazis R."/>
            <person name="Kuo A."/>
            <person name="Riley R."/>
            <person name="LaButti K."/>
            <person name="Lipzen A."/>
            <person name="Lin J."/>
            <person name="Amirebrahimi M."/>
            <person name="Hesse C.N."/>
            <person name="Spatafora J.W."/>
            <person name="Henrissat B."/>
            <person name="Hainaut M."/>
            <person name="Grigoriev I.V."/>
            <person name="Hibbett D.S."/>
        </authorList>
    </citation>
    <scope>NUCLEOTIDE SEQUENCE [LARGE SCALE GENOMIC DNA]</scope>
    <source>
        <strain evidence="2 3">TC161</strain>
    </source>
</reference>
<dbReference type="STRING" id="1328760.A0A165K4D4"/>
<name>A0A165K4D4_XYLHT</name>
<feature type="transmembrane region" description="Helical" evidence="1">
    <location>
        <begin position="411"/>
        <end position="430"/>
    </location>
</feature>
<keyword evidence="1" id="KW-0472">Membrane</keyword>
<dbReference type="SUPFAM" id="SSF48097">
    <property type="entry name" value="Regulator of G-protein signaling, RGS"/>
    <property type="match status" value="1"/>
</dbReference>
<dbReference type="OMA" id="NLSHKDR"/>
<dbReference type="Proteomes" id="UP000076632">
    <property type="component" value="Unassembled WGS sequence"/>
</dbReference>